<dbReference type="InterPro" id="IPR016024">
    <property type="entry name" value="ARM-type_fold"/>
</dbReference>
<keyword evidence="3" id="KW-0677">Repeat</keyword>
<organism evidence="8 9">
    <name type="scientific">Ascosphaera apis ARSEF 7405</name>
    <dbReference type="NCBI Taxonomy" id="392613"/>
    <lineage>
        <taxon>Eukaryota</taxon>
        <taxon>Fungi</taxon>
        <taxon>Dikarya</taxon>
        <taxon>Ascomycota</taxon>
        <taxon>Pezizomycotina</taxon>
        <taxon>Eurotiomycetes</taxon>
        <taxon>Eurotiomycetidae</taxon>
        <taxon>Onygenales</taxon>
        <taxon>Ascosphaeraceae</taxon>
        <taxon>Ascosphaera</taxon>
    </lineage>
</organism>
<evidence type="ECO:0000313" key="8">
    <source>
        <dbReference type="EMBL" id="KZZ92016.1"/>
    </source>
</evidence>
<keyword evidence="9" id="KW-1185">Reference proteome</keyword>
<dbReference type="Pfam" id="PF12460">
    <property type="entry name" value="MMS19_C"/>
    <property type="match status" value="1"/>
</dbReference>
<evidence type="ECO:0000256" key="3">
    <source>
        <dbReference type="ARBA" id="ARBA00022737"/>
    </source>
</evidence>
<accession>A0A167Z147</accession>
<evidence type="ECO:0000259" key="7">
    <source>
        <dbReference type="Pfam" id="PF14500"/>
    </source>
</evidence>
<dbReference type="GO" id="GO:0016226">
    <property type="term" value="P:iron-sulfur cluster assembly"/>
    <property type="evidence" value="ECO:0007669"/>
    <property type="project" value="UniProtKB-UniRule"/>
</dbReference>
<evidence type="ECO:0000256" key="4">
    <source>
        <dbReference type="ARBA" id="ARBA00023242"/>
    </source>
</evidence>
<feature type="domain" description="MMS19 N-terminal" evidence="7">
    <location>
        <begin position="40"/>
        <end position="297"/>
    </location>
</feature>
<keyword evidence="5" id="KW-0234">DNA repair</keyword>
<dbReference type="InterPro" id="IPR029240">
    <property type="entry name" value="MMS19_N"/>
</dbReference>
<evidence type="ECO:0000256" key="2">
    <source>
        <dbReference type="ARBA" id="ARBA00009340"/>
    </source>
</evidence>
<dbReference type="SUPFAM" id="SSF48371">
    <property type="entry name" value="ARM repeat"/>
    <property type="match status" value="1"/>
</dbReference>
<feature type="domain" description="MMS19 C-terminal" evidence="6">
    <location>
        <begin position="539"/>
        <end position="737"/>
    </location>
</feature>
<dbReference type="Proteomes" id="UP000242877">
    <property type="component" value="Unassembled WGS sequence"/>
</dbReference>
<dbReference type="PANTHER" id="PTHR12891:SF0">
    <property type="entry name" value="MMS19 NUCLEOTIDE EXCISION REPAIR PROTEIN HOMOLOG"/>
    <property type="match status" value="1"/>
</dbReference>
<keyword evidence="4 5" id="KW-0539">Nucleus</keyword>
<evidence type="ECO:0000256" key="5">
    <source>
        <dbReference type="RuleBase" id="RU367072"/>
    </source>
</evidence>
<comment type="subcellular location">
    <subcellularLocation>
        <location evidence="1 5">Nucleus</location>
    </subcellularLocation>
</comment>
<sequence>MADIQQYMLVADSDKAEASSIADSTAQKLVSKETNLIDVVQSLAGYINDEDAGIRSKAVSFLTAVITALPDTYLTRQQINVLTEFFCDRIQDGGAVSGLDKLQSLTRFTADMTKLVAQTLFNHHDILRKKSQSQRFQALTLLNNLMLRHRQALLSMGEESLLGIVDLINGERDPRNLMITFSIIRVVIVEWDIAEHVDLLFESVYNYFPITFKPPPNDPYHITAQDLKDRLQDCLSATSQFAPYVFPALIDKLDSTSVNVKKDTINALGACATSYDLSIISRYSLTIWDALKFEILNVQEEILSDESKKVLRIMAQRLAESDGSSLTQYLKPIIKQCDDQLQEPLHKQARPAREILMNLASACIPSFKIIVSMVMPSLFKIYEDADSIAKRRGTLDAFLALFDAANEVYRSQPVTSVSAIENPLAEHRDQLLDVLSSALMGSAQDDIPFRVTALRGFLQLSTIPHLLLDSEVELFVKHINDILLLESIDKPQLKKEAVAALSVLSASRPTLIINLTFPALISVLPDQEDSAKKQEYSTILDSLAKISVEKTVFETLVRRLLSKFNIAIHANETSGEYPSMLLKTILDAMEQHEGINDAHMMNFYFEKIVIELSRKSACAAIGKDSAKSLTEPSTLDVLGRVLNFIVRHAPEDTQKKACENVYTLFAQDEGFTPVPATSETSDSQRRTMILSTYILAALPKDSKIPADDNLLQKLIDLATVEKEEATQTALSRHLALLR</sequence>
<dbReference type="InterPro" id="IPR039920">
    <property type="entry name" value="MMS19"/>
</dbReference>
<evidence type="ECO:0000259" key="6">
    <source>
        <dbReference type="Pfam" id="PF12460"/>
    </source>
</evidence>
<evidence type="ECO:0000256" key="1">
    <source>
        <dbReference type="ARBA" id="ARBA00004123"/>
    </source>
</evidence>
<dbReference type="InterPro" id="IPR011989">
    <property type="entry name" value="ARM-like"/>
</dbReference>
<dbReference type="GO" id="GO:0051604">
    <property type="term" value="P:protein maturation"/>
    <property type="evidence" value="ECO:0007669"/>
    <property type="project" value="UniProtKB-UniRule"/>
</dbReference>
<comment type="similarity">
    <text evidence="2 5">Belongs to the MET18/MMS19 family.</text>
</comment>
<dbReference type="Gene3D" id="1.25.10.10">
    <property type="entry name" value="Leucine-rich Repeat Variant"/>
    <property type="match status" value="1"/>
</dbReference>
<protein>
    <recommendedName>
        <fullName evidence="5">MMS19 nucleotide excision repair protein</fullName>
    </recommendedName>
</protein>
<dbReference type="GO" id="GO:0005634">
    <property type="term" value="C:nucleus"/>
    <property type="evidence" value="ECO:0007669"/>
    <property type="project" value="UniProtKB-SubCell"/>
</dbReference>
<dbReference type="Pfam" id="PF14500">
    <property type="entry name" value="MMS19_N"/>
    <property type="match status" value="1"/>
</dbReference>
<dbReference type="GO" id="GO:0097361">
    <property type="term" value="C:cytosolic [4Fe-4S] assembly targeting complex"/>
    <property type="evidence" value="ECO:0007669"/>
    <property type="project" value="UniProtKB-UniRule"/>
</dbReference>
<name>A0A167Z147_9EURO</name>
<keyword evidence="5" id="KW-0227">DNA damage</keyword>
<dbReference type="EMBL" id="AZGZ01000012">
    <property type="protein sequence ID" value="KZZ92016.1"/>
    <property type="molecule type" value="Genomic_DNA"/>
</dbReference>
<proteinExistence type="inferred from homology"/>
<evidence type="ECO:0000313" key="9">
    <source>
        <dbReference type="Proteomes" id="UP000242877"/>
    </source>
</evidence>
<dbReference type="InterPro" id="IPR024687">
    <property type="entry name" value="MMS19_C"/>
</dbReference>
<dbReference type="VEuPathDB" id="FungiDB:AAP_03235"/>
<gene>
    <name evidence="8" type="ORF">AAP_03235</name>
</gene>
<dbReference type="OrthoDB" id="342900at2759"/>
<dbReference type="AlphaFoldDB" id="A0A167Z147"/>
<comment type="function">
    <text evidence="5">Key component of the cytosolic iron-sulfur protein assembly (CIA) complex, a multiprotein complex that mediates the incorporation of iron-sulfur cluster into apoproteins specifically involved in DNA metabolism and genomic integrity. In the CIA complex, MMS19 acts as an adapter between early-acting CIA components and a subset of cellular target iron-sulfur proteins.</text>
</comment>
<dbReference type="PANTHER" id="PTHR12891">
    <property type="entry name" value="DNA REPAIR/TRANSCRIPTION PROTEIN MET18/MMS19"/>
    <property type="match status" value="1"/>
</dbReference>
<comment type="caution">
    <text evidence="8">The sequence shown here is derived from an EMBL/GenBank/DDBJ whole genome shotgun (WGS) entry which is preliminary data.</text>
</comment>
<dbReference type="GO" id="GO:0006281">
    <property type="term" value="P:DNA repair"/>
    <property type="evidence" value="ECO:0007669"/>
    <property type="project" value="UniProtKB-UniRule"/>
</dbReference>
<reference evidence="8 9" key="1">
    <citation type="journal article" date="2016" name="Genome Biol. Evol.">
        <title>Divergent and convergent evolution of fungal pathogenicity.</title>
        <authorList>
            <person name="Shang Y."/>
            <person name="Xiao G."/>
            <person name="Zheng P."/>
            <person name="Cen K."/>
            <person name="Zhan S."/>
            <person name="Wang C."/>
        </authorList>
    </citation>
    <scope>NUCLEOTIDE SEQUENCE [LARGE SCALE GENOMIC DNA]</scope>
    <source>
        <strain evidence="8 9">ARSEF 7405</strain>
    </source>
</reference>